<accession>A0A9P4Q7X4</accession>
<reference evidence="11" key="1">
    <citation type="journal article" date="2020" name="Stud. Mycol.">
        <title>101 Dothideomycetes genomes: a test case for predicting lifestyles and emergence of pathogens.</title>
        <authorList>
            <person name="Haridas S."/>
            <person name="Albert R."/>
            <person name="Binder M."/>
            <person name="Bloem J."/>
            <person name="Labutti K."/>
            <person name="Salamov A."/>
            <person name="Andreopoulos B."/>
            <person name="Baker S."/>
            <person name="Barry K."/>
            <person name="Bills G."/>
            <person name="Bluhm B."/>
            <person name="Cannon C."/>
            <person name="Castanera R."/>
            <person name="Culley D."/>
            <person name="Daum C."/>
            <person name="Ezra D."/>
            <person name="Gonzalez J."/>
            <person name="Henrissat B."/>
            <person name="Kuo A."/>
            <person name="Liang C."/>
            <person name="Lipzen A."/>
            <person name="Lutzoni F."/>
            <person name="Magnuson J."/>
            <person name="Mondo S."/>
            <person name="Nolan M."/>
            <person name="Ohm R."/>
            <person name="Pangilinan J."/>
            <person name="Park H.-J."/>
            <person name="Ramirez L."/>
            <person name="Alfaro M."/>
            <person name="Sun H."/>
            <person name="Tritt A."/>
            <person name="Yoshinaga Y."/>
            <person name="Zwiers L.-H."/>
            <person name="Turgeon B."/>
            <person name="Goodwin S."/>
            <person name="Spatafora J."/>
            <person name="Crous P."/>
            <person name="Grigoriev I."/>
        </authorList>
    </citation>
    <scope>NUCLEOTIDE SEQUENCE</scope>
    <source>
        <strain evidence="11">CBS 116435</strain>
    </source>
</reference>
<proteinExistence type="inferred from homology"/>
<comment type="similarity">
    <text evidence="1">Belongs to the TYW3 family.</text>
</comment>
<feature type="domain" description="tRNA wybutosine-synthesizing protein" evidence="10">
    <location>
        <begin position="7"/>
        <end position="253"/>
    </location>
</feature>
<evidence type="ECO:0000256" key="8">
    <source>
        <dbReference type="ARBA" id="ARBA00049202"/>
    </source>
</evidence>
<gene>
    <name evidence="11" type="ORF">K431DRAFT_285054</name>
</gene>
<feature type="compositionally biased region" description="Basic and acidic residues" evidence="9">
    <location>
        <begin position="266"/>
        <end position="292"/>
    </location>
</feature>
<evidence type="ECO:0000259" key="10">
    <source>
        <dbReference type="Pfam" id="PF02676"/>
    </source>
</evidence>
<dbReference type="PANTHER" id="PTHR48418:SF1">
    <property type="entry name" value="TRNA WYBUTOSINE-SYNTHESIZING PROTEIN 3"/>
    <property type="match status" value="1"/>
</dbReference>
<sequence length="320" mass="34521">MTLFEGRKQKILQQLGTPHADYTDASPKGSVDEDVRQLVDDINGLDGFVTTSSCAGRVAVYLEGRRNGMELEPSETREPSTGVNVQSSLAGKGGGQWLFVSHQPVDTACYDQPGALSSKMGLVAGGNSAPAACNVATGRFIHLKFEPMILHILTSSLDNAQYALEAAMRAGFRESGISGVVPSSSSSGALPPAPLVAVRTHGLAFDSIVAYQDAQGNNIPMVTEEYLRTLLTIANQRFELNADRKARFWTALKQILVKVANGGDLTKQRPADWEPATERKARKRAEGLERQRQSKGVATAKHENDHVMYGLNDMPIGVEV</sequence>
<dbReference type="SUPFAM" id="SSF111278">
    <property type="entry name" value="SSo0622-like"/>
    <property type="match status" value="1"/>
</dbReference>
<dbReference type="Proteomes" id="UP000799441">
    <property type="component" value="Unassembled WGS sequence"/>
</dbReference>
<evidence type="ECO:0000256" key="4">
    <source>
        <dbReference type="ARBA" id="ARBA00022679"/>
    </source>
</evidence>
<comment type="caution">
    <text evidence="11">The sequence shown here is derived from an EMBL/GenBank/DDBJ whole genome shotgun (WGS) entry which is preliminary data.</text>
</comment>
<keyword evidence="4" id="KW-0808">Transferase</keyword>
<evidence type="ECO:0000256" key="7">
    <source>
        <dbReference type="ARBA" id="ARBA00030554"/>
    </source>
</evidence>
<dbReference type="GO" id="GO:0008033">
    <property type="term" value="P:tRNA processing"/>
    <property type="evidence" value="ECO:0007669"/>
    <property type="project" value="UniProtKB-KW"/>
</dbReference>
<evidence type="ECO:0000256" key="6">
    <source>
        <dbReference type="ARBA" id="ARBA00022694"/>
    </source>
</evidence>
<dbReference type="EMBL" id="MU003792">
    <property type="protein sequence ID" value="KAF2721220.1"/>
    <property type="molecule type" value="Genomic_DNA"/>
</dbReference>
<evidence type="ECO:0000256" key="2">
    <source>
        <dbReference type="ARBA" id="ARBA00012750"/>
    </source>
</evidence>
<dbReference type="GO" id="GO:0008168">
    <property type="term" value="F:methyltransferase activity"/>
    <property type="evidence" value="ECO:0007669"/>
    <property type="project" value="UniProtKB-KW"/>
</dbReference>
<dbReference type="InterPro" id="IPR003827">
    <property type="entry name" value="tRNA_yW-synthesising"/>
</dbReference>
<comment type="catalytic activity">
    <reaction evidence="8">
        <text>4-demethyl-7-[(3S)-3-amino-3-carboxypropyl]wyosine(37) in tRNA(Phe) + S-adenosyl-L-methionine = 7-[(3S)-3-amino-3-carboxypropyl]wyosine(37) in tRNA(Phe) + S-adenosyl-L-homocysteine + H(+)</text>
        <dbReference type="Rhea" id="RHEA:36635"/>
        <dbReference type="Rhea" id="RHEA-COMP:10378"/>
        <dbReference type="Rhea" id="RHEA-COMP:10379"/>
        <dbReference type="ChEBI" id="CHEBI:15378"/>
        <dbReference type="ChEBI" id="CHEBI:57856"/>
        <dbReference type="ChEBI" id="CHEBI:59789"/>
        <dbReference type="ChEBI" id="CHEBI:73543"/>
        <dbReference type="ChEBI" id="CHEBI:73550"/>
        <dbReference type="EC" id="2.1.1.282"/>
    </reaction>
</comment>
<keyword evidence="6" id="KW-0819">tRNA processing</keyword>
<feature type="region of interest" description="Disordered" evidence="9">
    <location>
        <begin position="266"/>
        <end position="300"/>
    </location>
</feature>
<dbReference type="PANTHER" id="PTHR48418">
    <property type="entry name" value="TRNA WYBUTOSINE-SYNTHESIZING PROTEIN 3"/>
    <property type="match status" value="1"/>
</dbReference>
<dbReference type="InterPro" id="IPR036602">
    <property type="entry name" value="tRNA_yW-synthesising-like_sf"/>
</dbReference>
<dbReference type="GO" id="GO:0032259">
    <property type="term" value="P:methylation"/>
    <property type="evidence" value="ECO:0007669"/>
    <property type="project" value="UniProtKB-KW"/>
</dbReference>
<evidence type="ECO:0000256" key="3">
    <source>
        <dbReference type="ARBA" id="ARBA00022603"/>
    </source>
</evidence>
<evidence type="ECO:0000313" key="11">
    <source>
        <dbReference type="EMBL" id="KAF2721220.1"/>
    </source>
</evidence>
<evidence type="ECO:0000256" key="5">
    <source>
        <dbReference type="ARBA" id="ARBA00022691"/>
    </source>
</evidence>
<dbReference type="Gene3D" id="3.30.1960.10">
    <property type="entry name" value="tRNA wybutosine-synthesizing-like"/>
    <property type="match status" value="1"/>
</dbReference>
<dbReference type="OrthoDB" id="263283at2759"/>
<evidence type="ECO:0000256" key="1">
    <source>
        <dbReference type="ARBA" id="ARBA00008569"/>
    </source>
</evidence>
<dbReference type="Pfam" id="PF02676">
    <property type="entry name" value="TYW3"/>
    <property type="match status" value="1"/>
</dbReference>
<evidence type="ECO:0000256" key="9">
    <source>
        <dbReference type="SAM" id="MobiDB-lite"/>
    </source>
</evidence>
<organism evidence="11 12">
    <name type="scientific">Polychaeton citri CBS 116435</name>
    <dbReference type="NCBI Taxonomy" id="1314669"/>
    <lineage>
        <taxon>Eukaryota</taxon>
        <taxon>Fungi</taxon>
        <taxon>Dikarya</taxon>
        <taxon>Ascomycota</taxon>
        <taxon>Pezizomycotina</taxon>
        <taxon>Dothideomycetes</taxon>
        <taxon>Dothideomycetidae</taxon>
        <taxon>Capnodiales</taxon>
        <taxon>Capnodiaceae</taxon>
        <taxon>Polychaeton</taxon>
    </lineage>
</organism>
<evidence type="ECO:0000313" key="12">
    <source>
        <dbReference type="Proteomes" id="UP000799441"/>
    </source>
</evidence>
<dbReference type="AlphaFoldDB" id="A0A9P4Q7X4"/>
<protein>
    <recommendedName>
        <fullName evidence="2">tRNA(Phe) 7-[(3-amino-3-carboxypropyl)-4-demethylwyosine(37)-N(4)]-methyltransferase</fullName>
        <ecNumber evidence="2">2.1.1.282</ecNumber>
    </recommendedName>
    <alternativeName>
        <fullName evidence="7">tRNA(Phe) 7-((3-amino-3-carboxypropyl)-4-demethylwyosine(37)-N(4))-methyltransferase</fullName>
    </alternativeName>
</protein>
<keyword evidence="12" id="KW-1185">Reference proteome</keyword>
<dbReference type="EC" id="2.1.1.282" evidence="2"/>
<keyword evidence="5" id="KW-0949">S-adenosyl-L-methionine</keyword>
<name>A0A9P4Q7X4_9PEZI</name>
<keyword evidence="3" id="KW-0489">Methyltransferase</keyword>